<dbReference type="Gene3D" id="3.40.1280.10">
    <property type="match status" value="1"/>
</dbReference>
<dbReference type="EMBL" id="JAHMUF010000021">
    <property type="protein sequence ID" value="KAG7191982.1"/>
    <property type="molecule type" value="Genomic_DNA"/>
</dbReference>
<dbReference type="GO" id="GO:0030488">
    <property type="term" value="P:tRNA methylation"/>
    <property type="evidence" value="ECO:0007669"/>
    <property type="project" value="InterPro"/>
</dbReference>
<dbReference type="Pfam" id="PF00588">
    <property type="entry name" value="SpoU_methylase"/>
    <property type="match status" value="1"/>
</dbReference>
<gene>
    <name evidence="4" type="ORF">KQ657_002589</name>
</gene>
<evidence type="ECO:0000256" key="2">
    <source>
        <dbReference type="ARBA" id="ARBA00022679"/>
    </source>
</evidence>
<dbReference type="SUPFAM" id="SSF75217">
    <property type="entry name" value="alpha/beta knot"/>
    <property type="match status" value="1"/>
</dbReference>
<dbReference type="InterPro" id="IPR044748">
    <property type="entry name" value="Trm3/TARBP1_C"/>
</dbReference>
<dbReference type="GO" id="GO:0003723">
    <property type="term" value="F:RNA binding"/>
    <property type="evidence" value="ECO:0007669"/>
    <property type="project" value="InterPro"/>
</dbReference>
<evidence type="ECO:0000256" key="1">
    <source>
        <dbReference type="ARBA" id="ARBA00022603"/>
    </source>
</evidence>
<dbReference type="FunFam" id="3.40.1280.10:FF:000022">
    <property type="entry name" value="Trm3p"/>
    <property type="match status" value="1"/>
</dbReference>
<feature type="domain" description="tRNA/rRNA methyltransferase SpoU type" evidence="3">
    <location>
        <begin position="1274"/>
        <end position="1416"/>
    </location>
</feature>
<reference evidence="4" key="1">
    <citation type="submission" date="2021-03" db="EMBL/GenBank/DDBJ databases">
        <authorList>
            <person name="Palmer J.M."/>
        </authorList>
    </citation>
    <scope>NUCLEOTIDE SEQUENCE</scope>
    <source>
        <strain evidence="4">ARV_011</strain>
    </source>
</reference>
<evidence type="ECO:0000313" key="4">
    <source>
        <dbReference type="EMBL" id="KAG7191982.1"/>
    </source>
</evidence>
<dbReference type="InterPro" id="IPR045330">
    <property type="entry name" value="TRM3/TARBP1"/>
</dbReference>
<accession>A0A9P8AGT7</accession>
<dbReference type="PANTHER" id="PTHR12029:SF11">
    <property type="entry name" value="METHYLTRANSFERASE TARBP1-RELATED"/>
    <property type="match status" value="1"/>
</dbReference>
<protein>
    <recommendedName>
        <fullName evidence="3">tRNA/rRNA methyltransferase SpoU type domain-containing protein</fullName>
    </recommendedName>
</protein>
<dbReference type="CDD" id="cd18091">
    <property type="entry name" value="SpoU-like_TRM3-like"/>
    <property type="match status" value="1"/>
</dbReference>
<dbReference type="InterPro" id="IPR029028">
    <property type="entry name" value="Alpha/beta_knot_MTases"/>
</dbReference>
<dbReference type="OrthoDB" id="241340at2759"/>
<dbReference type="GO" id="GO:0016423">
    <property type="term" value="F:tRNA (guanine) methyltransferase activity"/>
    <property type="evidence" value="ECO:0007669"/>
    <property type="project" value="InterPro"/>
</dbReference>
<evidence type="ECO:0000259" key="3">
    <source>
        <dbReference type="Pfam" id="PF00588"/>
    </source>
</evidence>
<keyword evidence="2" id="KW-0808">Transferase</keyword>
<sequence>MESSTALMARYLDPASRRSLVKSLVSEVARDPQALSALVALSEDLDPETFDSIFEELYKYVITLTDNLEMESQQNVCVLVSKIPKLTDAWFLHVTQYLETYVHQNPLDIWKSYKTVIVENHLVLVATETEAEAEVEVSKKFLIGILGFIERTLEALGSSSTYLNSKLDNCLLVLLGNQEPDISSRCSKLLRWRINQITEERSSNVVWDIIYLLETIPYKASKDHAYIFWLRYLNFNSANLGSSKLFQQRLATDKYWEVLKSGLTSEYHDHRKYCLSILQLSLKSVNCSFFNSVITWDNEERDKYLREWKRFATVYEIIAIDASLHQAEAAINDIMSLLSSKDSLIHPSWGICLFANGFRAAMDSMRKFTRSLLFSVPNERLGLFKYDLASFENIILPYAMQALNFVVKYNDTSKQNECIYGQALSNLILNMLMNIADDEDVLLTATAIFNVLVRSKDAFDPSRIYVALGMLNGLGDGCLKFGTHESQLTTLFECSCEGFVYENCSQTIFLRLLTKFKVEESLSDFLDTLRKFTKFNGTEILLANAHILGEFVVSNGFDIINEVKSNNSSDDKKALLIPLLLDENKNKDEIVQYVVSQNKSLFCYLIECNLLNGLLMDDNVEMQQFSQANAKYLLLESRSFELLDAVSKTNVTTKLSIADDQDYVTALELIKQELKSKDYHSCQIASRRLRLMKTLYLNSGYVFDLQSLLLFEKYVDILKKSPNLKEHLDHYKLVELIQADHLQLIQATLERSQTVVDFRAIFALMNTSSTSFDLNVAMISLIKFILGSFKDSSLVEDLTGFLAELWENISSSRLKLNENRLHLLIIEAMLDKKIIDVSLDSEVVSQQLLVFCLSVIENSYGRRSLLPTLTRKISEYQLLQPSRFSKLKWIPEVFVGALTMNQLKTNSFKLETVVGDLFDSVFPGGPEPLYKSIYGAEEISSRVNLMAILLTNQSEEFSSTMVKYIMENENKYHLLQPIKSTDGAEEHVRIQLLTIILSLMKPLIKSSDLTLLDNYMGTFHDLLDTEPSPLVRIYIEWIICLYSNEVQLTVMLSRLVDGDGDSKIKPSRLISYQRILFLAIKQLPKSKEEQLLNQFITVVLPEATSNKVIMRHFSLSLITSIYDEVNQKNLAIEHGLMVILESLYQTAVQSESFGLYRSGSALLWDSEQDYNLLSLSGRILLRITDRDDLPNITPAQANLYLSEEQRGALDIAVGDEHIDSLWAKPERAPHTKFSVADSHAGKTTPLQTKSGAWETTVDVDIENSREKAVVRSDLIVVASLVDKPPNLGGICRLCDVLGAGLLALHDIRVKNHTLFKTVAVTADNWMPMVEVTPNQIRDFILEKKTQGYTLIGLEQTDNSIELNSDFQFPKKSLIVLGAEKEGIRGDLLAELDCCLEIKQVGVIRSMNIQTATAIIVHAYSSQHC</sequence>
<dbReference type="Proteomes" id="UP000790833">
    <property type="component" value="Unassembled WGS sequence"/>
</dbReference>
<dbReference type="InterPro" id="IPR029026">
    <property type="entry name" value="tRNA_m1G_MTases_N"/>
</dbReference>
<keyword evidence="5" id="KW-1185">Reference proteome</keyword>
<dbReference type="InterPro" id="IPR001537">
    <property type="entry name" value="SpoU_MeTrfase"/>
</dbReference>
<comment type="caution">
    <text evidence="4">The sequence shown here is derived from an EMBL/GenBank/DDBJ whole genome shotgun (WGS) entry which is preliminary data.</text>
</comment>
<keyword evidence="1" id="KW-0489">Methyltransferase</keyword>
<organism evidence="4 5">
    <name type="scientific">Scheffersomyces spartinae</name>
    <dbReference type="NCBI Taxonomy" id="45513"/>
    <lineage>
        <taxon>Eukaryota</taxon>
        <taxon>Fungi</taxon>
        <taxon>Dikarya</taxon>
        <taxon>Ascomycota</taxon>
        <taxon>Saccharomycotina</taxon>
        <taxon>Pichiomycetes</taxon>
        <taxon>Debaryomycetaceae</taxon>
        <taxon>Scheffersomyces</taxon>
    </lineage>
</organism>
<name>A0A9P8AGT7_9ASCO</name>
<proteinExistence type="predicted"/>
<dbReference type="GeneID" id="66115963"/>
<dbReference type="RefSeq" id="XP_043047533.1">
    <property type="nucleotide sequence ID" value="XM_043193346.1"/>
</dbReference>
<evidence type="ECO:0000313" key="5">
    <source>
        <dbReference type="Proteomes" id="UP000790833"/>
    </source>
</evidence>
<dbReference type="PANTHER" id="PTHR12029">
    <property type="entry name" value="RNA METHYLTRANSFERASE"/>
    <property type="match status" value="1"/>
</dbReference>